<dbReference type="GO" id="GO:0009313">
    <property type="term" value="P:oligosaccharide catabolic process"/>
    <property type="evidence" value="ECO:0007669"/>
    <property type="project" value="TreeGrafter"/>
</dbReference>
<dbReference type="InterPro" id="IPR017853">
    <property type="entry name" value="GH"/>
</dbReference>
<dbReference type="RefSeq" id="WP_260115882.1">
    <property type="nucleotide sequence ID" value="NZ_CP093360.1"/>
</dbReference>
<dbReference type="Proteomes" id="UP000831181">
    <property type="component" value="Plasmid p1unnamed"/>
</dbReference>
<accession>A0A976RQN2</accession>
<dbReference type="EMBL" id="CP093360">
    <property type="protein sequence ID" value="UQS86075.1"/>
    <property type="molecule type" value="Genomic_DNA"/>
</dbReference>
<evidence type="ECO:0000256" key="1">
    <source>
        <dbReference type="ARBA" id="ARBA00008061"/>
    </source>
</evidence>
<comment type="similarity">
    <text evidence="1">Belongs to the glycosyl hydrolase 13 family.</text>
</comment>
<dbReference type="GO" id="GO:0004556">
    <property type="term" value="F:alpha-amylase activity"/>
    <property type="evidence" value="ECO:0007669"/>
    <property type="project" value="TreeGrafter"/>
</dbReference>
<organism evidence="5 6">
    <name type="scientific">Nicoliella spurrieriana</name>
    <dbReference type="NCBI Taxonomy" id="2925830"/>
    <lineage>
        <taxon>Bacteria</taxon>
        <taxon>Bacillati</taxon>
        <taxon>Bacillota</taxon>
        <taxon>Bacilli</taxon>
        <taxon>Lactobacillales</taxon>
        <taxon>Lactobacillaceae</taxon>
        <taxon>Nicoliella</taxon>
    </lineage>
</organism>
<dbReference type="KEGG" id="lbe:MOO44_00070"/>
<sequence length="553" mass="63046">MYKPWFADTVVYQVYPMSFQDSNNDGIGDLNGIKSRLGYIKELGANFIWLNPIYKSPNADNGYDISDYKAIQSTYGTMDDFDSLVAAAHKMGIGIMMDLVVNHTSDQHPWFLASEQGQDNQYSDYYIWADPVDGHAPNDWQGVFGGDAWTYVAQRNQYYLHSFAAAQPDLNWHNPKVRAEVQSIMRFWLERGVDGFRMDAIDFPAKPKFSNEGQTFTNVGEAEPDLNRLNQYLGELNQNVLSKYDRILTVGEMSTATPQNAATFSNLDGSELNMVFQFEHVNLAANPDPRLSKWNDAPVKLIDLKQALSKWQSGLDGKGWNSLYWNNHDQPRAVSRFATDDPKWRELAAKMLGTTLHMLQGTPYIYEGEEIGMTNAHLTNLDQYEDLDSINAYHELVDEKHLVDGETMLEYLADRSRDNARTPMQWDAQLNAGFTQSTPWYKLNANYSTINVASNMADDQSVFHHYQQLIQLRRNNDIIKYGNYSELLPSDPNVFAYTRQLNGNKLVIISNFTSAELTGDYGIANGKLLISNYHDDLQSTLRPYESKVYELTN</sequence>
<dbReference type="Pfam" id="PF00128">
    <property type="entry name" value="Alpha-amylase"/>
    <property type="match status" value="1"/>
</dbReference>
<feature type="domain" description="Glycosyl hydrolase family 13 catalytic" evidence="4">
    <location>
        <begin position="13"/>
        <end position="421"/>
    </location>
</feature>
<dbReference type="InterPro" id="IPR006047">
    <property type="entry name" value="GH13_cat_dom"/>
</dbReference>
<dbReference type="InterPro" id="IPR045857">
    <property type="entry name" value="O16G_dom_2"/>
</dbReference>
<geneLocation type="plasmid" evidence="5 6">
    <name>p1unnamed</name>
</geneLocation>
<reference evidence="5" key="1">
    <citation type="journal article" date="2022" name="Int. J. Syst. Evol. Microbiol.">
        <title>Apilactobacillus apisilvae sp. nov., Nicolia spurrieriana gen. nov. sp. nov., Bombilactobacillus folatiphilus sp. nov. and Bombilactobacillus thymidiniphilus sp. nov., four new lactic acid bacterial isolates from stingless bees Tetragonula carbonaria and Austroplebeia australis.</title>
        <authorList>
            <person name="Oliphant S.A."/>
            <person name="Watson-Haigh N.S."/>
            <person name="Sumby K.M."/>
            <person name="Gardner J."/>
            <person name="Groom S."/>
            <person name="Jiranek V."/>
        </authorList>
    </citation>
    <scope>NUCLEOTIDE SEQUENCE</scope>
    <source>
        <strain evidence="5">SGEP1_A5</strain>
    </source>
</reference>
<keyword evidence="6" id="KW-1185">Reference proteome</keyword>
<dbReference type="AlphaFoldDB" id="A0A976RQN2"/>
<dbReference type="SUPFAM" id="SSF51011">
    <property type="entry name" value="Glycosyl hydrolase domain"/>
    <property type="match status" value="1"/>
</dbReference>
<protein>
    <submittedName>
        <fullName evidence="5">Alpha-glucosidase</fullName>
    </submittedName>
</protein>
<dbReference type="Gene3D" id="2.60.40.1180">
    <property type="entry name" value="Golgi alpha-mannosidase II"/>
    <property type="match status" value="1"/>
</dbReference>
<dbReference type="SUPFAM" id="SSF51445">
    <property type="entry name" value="(Trans)glycosidases"/>
    <property type="match status" value="1"/>
</dbReference>
<dbReference type="PANTHER" id="PTHR10357">
    <property type="entry name" value="ALPHA-AMYLASE FAMILY MEMBER"/>
    <property type="match status" value="1"/>
</dbReference>
<dbReference type="NCBIfam" id="NF008183">
    <property type="entry name" value="PRK10933.1"/>
    <property type="match status" value="1"/>
</dbReference>
<dbReference type="SMART" id="SM00642">
    <property type="entry name" value="Aamy"/>
    <property type="match status" value="1"/>
</dbReference>
<dbReference type="Gene3D" id="3.20.20.80">
    <property type="entry name" value="Glycosidases"/>
    <property type="match status" value="1"/>
</dbReference>
<dbReference type="CDD" id="cd11333">
    <property type="entry name" value="AmyAc_SI_OligoGlu_DGase"/>
    <property type="match status" value="1"/>
</dbReference>
<dbReference type="Gene3D" id="3.90.400.10">
    <property type="entry name" value="Oligo-1,6-glucosidase, Domain 2"/>
    <property type="match status" value="1"/>
</dbReference>
<evidence type="ECO:0000256" key="3">
    <source>
        <dbReference type="ARBA" id="ARBA00023295"/>
    </source>
</evidence>
<keyword evidence="3" id="KW-0326">Glycosidase</keyword>
<name>A0A976RQN2_9LACO</name>
<dbReference type="FunFam" id="3.90.400.10:FF:000002">
    <property type="entry name" value="Sucrose isomerase"/>
    <property type="match status" value="1"/>
</dbReference>
<keyword evidence="2" id="KW-0378">Hydrolase</keyword>
<proteinExistence type="inferred from homology"/>
<evidence type="ECO:0000313" key="5">
    <source>
        <dbReference type="EMBL" id="UQS86075.1"/>
    </source>
</evidence>
<dbReference type="PANTHER" id="PTHR10357:SF184">
    <property type="entry name" value="OLIGO-1,6-GLUCOSIDASE 1"/>
    <property type="match status" value="1"/>
</dbReference>
<keyword evidence="5" id="KW-0614">Plasmid</keyword>
<dbReference type="InterPro" id="IPR013780">
    <property type="entry name" value="Glyco_hydro_b"/>
</dbReference>
<evidence type="ECO:0000259" key="4">
    <source>
        <dbReference type="SMART" id="SM00642"/>
    </source>
</evidence>
<evidence type="ECO:0000256" key="2">
    <source>
        <dbReference type="ARBA" id="ARBA00022801"/>
    </source>
</evidence>
<evidence type="ECO:0000313" key="6">
    <source>
        <dbReference type="Proteomes" id="UP000831181"/>
    </source>
</evidence>
<gene>
    <name evidence="5" type="ORF">MOO44_00070</name>
</gene>
<dbReference type="FunFam" id="3.20.20.80:FF:000064">
    <property type="entry name" value="Oligo-1,6-glucosidase"/>
    <property type="match status" value="1"/>
</dbReference>